<dbReference type="EMBL" id="AP018248">
    <property type="protein sequence ID" value="BAZ00789.1"/>
    <property type="molecule type" value="Genomic_DNA"/>
</dbReference>
<dbReference type="AlphaFoldDB" id="A0A1Z4N4W9"/>
<dbReference type="SUPFAM" id="SSF52980">
    <property type="entry name" value="Restriction endonuclease-like"/>
    <property type="match status" value="1"/>
</dbReference>
<organism evidence="1 2">
    <name type="scientific">Tolypothrix tenuis PCC 7101</name>
    <dbReference type="NCBI Taxonomy" id="231146"/>
    <lineage>
        <taxon>Bacteria</taxon>
        <taxon>Bacillati</taxon>
        <taxon>Cyanobacteriota</taxon>
        <taxon>Cyanophyceae</taxon>
        <taxon>Nostocales</taxon>
        <taxon>Tolypothrichaceae</taxon>
        <taxon>Tolypothrix</taxon>
    </lineage>
</organism>
<keyword evidence="2" id="KW-1185">Reference proteome</keyword>
<evidence type="ECO:0000313" key="1">
    <source>
        <dbReference type="EMBL" id="BAZ00789.1"/>
    </source>
</evidence>
<accession>A0A1Z4N4W9</accession>
<proteinExistence type="predicted"/>
<evidence type="ECO:0000313" key="2">
    <source>
        <dbReference type="Proteomes" id="UP000218785"/>
    </source>
</evidence>
<gene>
    <name evidence="1" type="ORF">NIES37_47850</name>
</gene>
<name>A0A1Z4N4W9_9CYAN</name>
<protein>
    <recommendedName>
        <fullName evidence="3">Restriction endonuclease domain-containing protein</fullName>
    </recommendedName>
</protein>
<dbReference type="Proteomes" id="UP000218785">
    <property type="component" value="Chromosome"/>
</dbReference>
<dbReference type="KEGG" id="ttq:NIES37_47850"/>
<reference evidence="1 2" key="1">
    <citation type="submission" date="2017-06" db="EMBL/GenBank/DDBJ databases">
        <title>Genome sequencing of cyanobaciteial culture collection at National Institute for Environmental Studies (NIES).</title>
        <authorList>
            <person name="Hirose Y."/>
            <person name="Shimura Y."/>
            <person name="Fujisawa T."/>
            <person name="Nakamura Y."/>
            <person name="Kawachi M."/>
        </authorList>
    </citation>
    <scope>NUCLEOTIDE SEQUENCE [LARGE SCALE GENOMIC DNA]</scope>
    <source>
        <strain evidence="1 2">NIES-37</strain>
    </source>
</reference>
<dbReference type="InterPro" id="IPR011335">
    <property type="entry name" value="Restrct_endonuc-II-like"/>
</dbReference>
<sequence>MTTSPVLTLSEFLKLPETKPASEYIHGRIYQKPLPQRQMGRGTAPVRYLI</sequence>
<evidence type="ECO:0008006" key="3">
    <source>
        <dbReference type="Google" id="ProtNLM"/>
    </source>
</evidence>